<reference evidence="1" key="1">
    <citation type="journal article" date="2007" name="Science">
        <title>Draft genome of the filarial nematode parasite Brugia malayi.</title>
        <authorList>
            <person name="Ghedin E."/>
            <person name="Wang S."/>
            <person name="Spiro D."/>
            <person name="Caler E."/>
            <person name="Zhao Q."/>
            <person name="Crabtree J."/>
            <person name="Allen J.E."/>
            <person name="Delcher A.L."/>
            <person name="Guiliano D.B."/>
            <person name="Miranda-Saavedra D."/>
            <person name="Angiuoli S.V."/>
            <person name="Creasy T."/>
            <person name="Amedeo P."/>
            <person name="Haas B."/>
            <person name="El-Sayed N.M."/>
            <person name="Wortman J.R."/>
            <person name="Feldblyum T."/>
            <person name="Tallon L."/>
            <person name="Schatz M."/>
            <person name="Shumway M."/>
            <person name="Koo H."/>
            <person name="Salzberg S.L."/>
            <person name="Schobel S."/>
            <person name="Pertea M."/>
            <person name="Pop M."/>
            <person name="White O."/>
            <person name="Barton G.J."/>
            <person name="Carlow C.K."/>
            <person name="Crawford M.J."/>
            <person name="Daub J."/>
            <person name="Dimmic M.W."/>
            <person name="Estes C.F."/>
            <person name="Foster J.M."/>
            <person name="Ganatra M."/>
            <person name="Gregory W.F."/>
            <person name="Johnson N.M."/>
            <person name="Jin J."/>
            <person name="Komuniecki R."/>
            <person name="Korf I."/>
            <person name="Kumar S."/>
            <person name="Laney S."/>
            <person name="Li B.W."/>
            <person name="Li W."/>
            <person name="Lindblom T.H."/>
            <person name="Lustigman S."/>
            <person name="Ma D."/>
            <person name="Maina C.V."/>
            <person name="Martin D.M."/>
            <person name="McCarter J.P."/>
            <person name="McReynolds L."/>
            <person name="Mitreva M."/>
            <person name="Nutman T.B."/>
            <person name="Parkinson J."/>
            <person name="Peregrin-Alvarez J.M."/>
            <person name="Poole C."/>
            <person name="Ren Q."/>
            <person name="Saunders L."/>
            <person name="Sluder A.E."/>
            <person name="Smith K."/>
            <person name="Stanke M."/>
            <person name="Unnasch T.R."/>
            <person name="Ware J."/>
            <person name="Wei A.D."/>
            <person name="Weil G."/>
            <person name="Williams D.J."/>
            <person name="Zhang Y."/>
            <person name="Williams S.A."/>
            <person name="Fraser-Liggett C."/>
            <person name="Slatko B."/>
            <person name="Blaxter M.L."/>
            <person name="Scott A.L."/>
        </authorList>
    </citation>
    <scope>NUCLEOTIDE SEQUENCE</scope>
    <source>
        <strain evidence="1">FR3</strain>
    </source>
</reference>
<dbReference type="AlphaFoldDB" id="A0A0K0JRL7"/>
<dbReference type="EMBL" id="LN857024">
    <property type="protein sequence ID" value="CDQ02557.1"/>
    <property type="molecule type" value="Genomic_DNA"/>
</dbReference>
<sequence>MSDDRPRRIKHSGSLQDNASALLLNMIRTLTSNSSAEQKELDRRRLEAGFTETSKEIDDLVLVWFMTKSQLSDSLNFIKM</sequence>
<accession>A0A0K0JRL7</accession>
<name>A0A0K0JRL7_BRUMA</name>
<proteinExistence type="predicted"/>
<reference evidence="1" key="2">
    <citation type="submission" date="2012-12" db="EMBL/GenBank/DDBJ databases">
        <authorList>
            <person name="Gao Y.W."/>
            <person name="Fan S.T."/>
            <person name="Sun H.T."/>
            <person name="Wang Z."/>
            <person name="Gao X.L."/>
            <person name="Li Y.G."/>
            <person name="Wang T.C."/>
            <person name="Zhang K."/>
            <person name="Xu W.W."/>
            <person name="Yu Z.J."/>
            <person name="Xia X.Z."/>
        </authorList>
    </citation>
    <scope>NUCLEOTIDE SEQUENCE</scope>
    <source>
        <strain evidence="1">FR3</strain>
    </source>
</reference>
<dbReference type="WormBase" id="Bm7264b">
    <property type="protein sequence ID" value="BM46157"/>
    <property type="gene ID" value="WBGene00227525"/>
    <property type="gene designation" value="Bma-sec-8"/>
</dbReference>
<organism evidence="1">
    <name type="scientific">Brugia malayi</name>
    <name type="common">Filarial nematode worm</name>
    <dbReference type="NCBI Taxonomy" id="6279"/>
    <lineage>
        <taxon>Eukaryota</taxon>
        <taxon>Metazoa</taxon>
        <taxon>Ecdysozoa</taxon>
        <taxon>Nematoda</taxon>
        <taxon>Chromadorea</taxon>
        <taxon>Rhabditida</taxon>
        <taxon>Spirurina</taxon>
        <taxon>Spiruromorpha</taxon>
        <taxon>Filarioidea</taxon>
        <taxon>Onchocercidae</taxon>
        <taxon>Brugia</taxon>
    </lineage>
</organism>
<evidence type="ECO:0000313" key="1">
    <source>
        <dbReference type="EMBL" id="CDQ02557.1"/>
    </source>
</evidence>
<gene>
    <name evidence="2" type="primary">bma-sec-8</name>
    <name evidence="1" type="synonym">Bma-sec-8</name>
    <name evidence="2" type="ORF">Bm7264</name>
    <name evidence="1" type="ORF">BM_Bm7264</name>
</gene>
<evidence type="ECO:0000313" key="2">
    <source>
        <dbReference type="WormBase" id="Bm7264b"/>
    </source>
</evidence>
<protein>
    <submittedName>
        <fullName evidence="1">BMA-SEC-8, isoform b</fullName>
    </submittedName>
</protein>